<protein>
    <submittedName>
        <fullName evidence="1">Uncharacterized protein</fullName>
    </submittedName>
</protein>
<evidence type="ECO:0000313" key="2">
    <source>
        <dbReference type="Proteomes" id="UP000652761"/>
    </source>
</evidence>
<comment type="caution">
    <text evidence="1">The sequence shown here is derived from an EMBL/GenBank/DDBJ whole genome shotgun (WGS) entry which is preliminary data.</text>
</comment>
<name>A0A843X5M5_COLES</name>
<organism evidence="1 2">
    <name type="scientific">Colocasia esculenta</name>
    <name type="common">Wild taro</name>
    <name type="synonym">Arum esculentum</name>
    <dbReference type="NCBI Taxonomy" id="4460"/>
    <lineage>
        <taxon>Eukaryota</taxon>
        <taxon>Viridiplantae</taxon>
        <taxon>Streptophyta</taxon>
        <taxon>Embryophyta</taxon>
        <taxon>Tracheophyta</taxon>
        <taxon>Spermatophyta</taxon>
        <taxon>Magnoliopsida</taxon>
        <taxon>Liliopsida</taxon>
        <taxon>Araceae</taxon>
        <taxon>Aroideae</taxon>
        <taxon>Colocasieae</taxon>
        <taxon>Colocasia</taxon>
    </lineage>
</organism>
<sequence length="86" mass="9956">MFSSPSEAELSYLAVACLVAFVGICRDAYPVFSVDVMGVSDLKAVSPQVRRRDGPLSHRRRIRRFEREACNQREFRRMELCISFIR</sequence>
<reference evidence="1" key="1">
    <citation type="submission" date="2017-07" db="EMBL/GenBank/DDBJ databases">
        <title>Taro Niue Genome Assembly and Annotation.</title>
        <authorList>
            <person name="Atibalentja N."/>
            <person name="Keating K."/>
            <person name="Fields C.J."/>
        </authorList>
    </citation>
    <scope>NUCLEOTIDE SEQUENCE</scope>
    <source>
        <strain evidence="1">Niue_2</strain>
        <tissue evidence="1">Leaf</tissue>
    </source>
</reference>
<accession>A0A843X5M5</accession>
<dbReference type="AlphaFoldDB" id="A0A843X5M5"/>
<dbReference type="Proteomes" id="UP000652761">
    <property type="component" value="Unassembled WGS sequence"/>
</dbReference>
<dbReference type="EMBL" id="NMUH01005062">
    <property type="protein sequence ID" value="MQM11690.1"/>
    <property type="molecule type" value="Genomic_DNA"/>
</dbReference>
<proteinExistence type="predicted"/>
<keyword evidence="2" id="KW-1185">Reference proteome</keyword>
<evidence type="ECO:0000313" key="1">
    <source>
        <dbReference type="EMBL" id="MQM11690.1"/>
    </source>
</evidence>
<gene>
    <name evidence="1" type="ORF">Taro_044599</name>
</gene>